<evidence type="ECO:0000256" key="7">
    <source>
        <dbReference type="ARBA" id="ARBA00023027"/>
    </source>
</evidence>
<dbReference type="Proteomes" id="UP001412067">
    <property type="component" value="Unassembled WGS sequence"/>
</dbReference>
<dbReference type="InterPro" id="IPR011992">
    <property type="entry name" value="EF-hand-dom_pair"/>
</dbReference>
<dbReference type="InterPro" id="IPR018247">
    <property type="entry name" value="EF_Hand_1_Ca_BS"/>
</dbReference>
<name>A0ABR2N3W0_9ASPA</name>
<evidence type="ECO:0000313" key="12">
    <source>
        <dbReference type="Proteomes" id="UP001412067"/>
    </source>
</evidence>
<dbReference type="PANTHER" id="PTHR43706">
    <property type="entry name" value="NADH DEHYDROGENASE"/>
    <property type="match status" value="1"/>
</dbReference>
<comment type="caution">
    <text evidence="11">The sequence shown here is derived from an EMBL/GenBank/DDBJ whole genome shotgun (WGS) entry which is preliminary data.</text>
</comment>
<keyword evidence="5" id="KW-0106">Calcium</keyword>
<keyword evidence="4" id="KW-0274">FAD</keyword>
<evidence type="ECO:0000256" key="6">
    <source>
        <dbReference type="ARBA" id="ARBA00023002"/>
    </source>
</evidence>
<keyword evidence="12" id="KW-1185">Reference proteome</keyword>
<sequence>MTQNDFIESDGRIRLVRRYLTCQVGPRRVERANVNLAKLSASLKAEDVAEIFKAADKDNSGSLTVKEIQDVLEDIYRGYPQIKLYLKSRHMSSILELLEDSKGNGKKEAIEVNIEEFKKALADVDSQVKALPATAQVAAQQGNYLAKCFNKMKDTEEHSEGPLLIRESGRHQFHPFRSHYPSEVAFLPPILEGLRELLFEAF</sequence>
<dbReference type="SUPFAM" id="SSF47473">
    <property type="entry name" value="EF-hand"/>
    <property type="match status" value="1"/>
</dbReference>
<evidence type="ECO:0000313" key="11">
    <source>
        <dbReference type="EMBL" id="KAK8970823.1"/>
    </source>
</evidence>
<reference evidence="11 12" key="1">
    <citation type="journal article" date="2022" name="Nat. Plants">
        <title>Genomes of leafy and leafless Platanthera orchids illuminate the evolution of mycoheterotrophy.</title>
        <authorList>
            <person name="Li M.H."/>
            <person name="Liu K.W."/>
            <person name="Li Z."/>
            <person name="Lu H.C."/>
            <person name="Ye Q.L."/>
            <person name="Zhang D."/>
            <person name="Wang J.Y."/>
            <person name="Li Y.F."/>
            <person name="Zhong Z.M."/>
            <person name="Liu X."/>
            <person name="Yu X."/>
            <person name="Liu D.K."/>
            <person name="Tu X.D."/>
            <person name="Liu B."/>
            <person name="Hao Y."/>
            <person name="Liao X.Y."/>
            <person name="Jiang Y.T."/>
            <person name="Sun W.H."/>
            <person name="Chen J."/>
            <person name="Chen Y.Q."/>
            <person name="Ai Y."/>
            <person name="Zhai J.W."/>
            <person name="Wu S.S."/>
            <person name="Zhou Z."/>
            <person name="Hsiao Y.Y."/>
            <person name="Wu W.L."/>
            <person name="Chen Y.Y."/>
            <person name="Lin Y.F."/>
            <person name="Hsu J.L."/>
            <person name="Li C.Y."/>
            <person name="Wang Z.W."/>
            <person name="Zhao X."/>
            <person name="Zhong W.Y."/>
            <person name="Ma X.K."/>
            <person name="Ma L."/>
            <person name="Huang J."/>
            <person name="Chen G.Z."/>
            <person name="Huang M.Z."/>
            <person name="Huang L."/>
            <person name="Peng D.H."/>
            <person name="Luo Y.B."/>
            <person name="Zou S.Q."/>
            <person name="Chen S.P."/>
            <person name="Lan S."/>
            <person name="Tsai W.C."/>
            <person name="Van de Peer Y."/>
            <person name="Liu Z.J."/>
        </authorList>
    </citation>
    <scope>NUCLEOTIDE SEQUENCE [LARGE SCALE GENOMIC DNA]</scope>
    <source>
        <strain evidence="11">Lor288</strain>
    </source>
</reference>
<evidence type="ECO:0000256" key="2">
    <source>
        <dbReference type="ARBA" id="ARBA00012637"/>
    </source>
</evidence>
<keyword evidence="7" id="KW-0520">NAD</keyword>
<evidence type="ECO:0000256" key="1">
    <source>
        <dbReference type="ARBA" id="ARBA00005272"/>
    </source>
</evidence>
<comment type="catalytic activity">
    <reaction evidence="8">
        <text>a quinone + NADH + H(+) = a quinol + NAD(+)</text>
        <dbReference type="Rhea" id="RHEA:46160"/>
        <dbReference type="ChEBI" id="CHEBI:15378"/>
        <dbReference type="ChEBI" id="CHEBI:24646"/>
        <dbReference type="ChEBI" id="CHEBI:57540"/>
        <dbReference type="ChEBI" id="CHEBI:57945"/>
        <dbReference type="ChEBI" id="CHEBI:132124"/>
        <dbReference type="EC" id="1.6.5.9"/>
    </reaction>
</comment>
<dbReference type="InterPro" id="IPR002048">
    <property type="entry name" value="EF_hand_dom"/>
</dbReference>
<evidence type="ECO:0000256" key="5">
    <source>
        <dbReference type="ARBA" id="ARBA00022837"/>
    </source>
</evidence>
<proteinExistence type="inferred from homology"/>
<dbReference type="EMBL" id="JBBWWR010000001">
    <property type="protein sequence ID" value="KAK8970823.1"/>
    <property type="molecule type" value="Genomic_DNA"/>
</dbReference>
<dbReference type="PROSITE" id="PS50222">
    <property type="entry name" value="EF_HAND_2"/>
    <property type="match status" value="1"/>
</dbReference>
<dbReference type="Gene3D" id="3.50.50.100">
    <property type="match status" value="1"/>
</dbReference>
<evidence type="ECO:0000256" key="8">
    <source>
        <dbReference type="ARBA" id="ARBA00047599"/>
    </source>
</evidence>
<feature type="domain" description="EF-hand" evidence="10">
    <location>
        <begin position="43"/>
        <end position="78"/>
    </location>
</feature>
<dbReference type="Gene3D" id="1.10.238.10">
    <property type="entry name" value="EF-hand"/>
    <property type="match status" value="1"/>
</dbReference>
<dbReference type="Pfam" id="PF13405">
    <property type="entry name" value="EF-hand_6"/>
    <property type="match status" value="1"/>
</dbReference>
<evidence type="ECO:0000256" key="3">
    <source>
        <dbReference type="ARBA" id="ARBA00022630"/>
    </source>
</evidence>
<comment type="similarity">
    <text evidence="1">Belongs to the NADH dehydrogenase family.</text>
</comment>
<dbReference type="PANTHER" id="PTHR43706:SF47">
    <property type="entry name" value="EXTERNAL NADH-UBIQUINONE OXIDOREDUCTASE 1, MITOCHONDRIAL-RELATED"/>
    <property type="match status" value="1"/>
</dbReference>
<dbReference type="InterPro" id="IPR045024">
    <property type="entry name" value="NDH-2"/>
</dbReference>
<gene>
    <name evidence="11" type="ORF">KSP40_PGU019540</name>
</gene>
<keyword evidence="3" id="KW-0285">Flavoprotein</keyword>
<dbReference type="EC" id="1.6.5.9" evidence="2"/>
<dbReference type="PROSITE" id="PS00018">
    <property type="entry name" value="EF_HAND_1"/>
    <property type="match status" value="1"/>
</dbReference>
<protein>
    <recommendedName>
        <fullName evidence="2">NADH:ubiquinone reductase (non-electrogenic)</fullName>
        <ecNumber evidence="2">1.6.5.9</ecNumber>
    </recommendedName>
</protein>
<accession>A0ABR2N3W0</accession>
<evidence type="ECO:0000256" key="4">
    <source>
        <dbReference type="ARBA" id="ARBA00022827"/>
    </source>
</evidence>
<comment type="catalytic activity">
    <reaction evidence="9">
        <text>a ubiquinone + NADH + H(+) = a ubiquinol + NAD(+)</text>
        <dbReference type="Rhea" id="RHEA:23152"/>
        <dbReference type="Rhea" id="RHEA-COMP:9565"/>
        <dbReference type="Rhea" id="RHEA-COMP:9566"/>
        <dbReference type="ChEBI" id="CHEBI:15378"/>
        <dbReference type="ChEBI" id="CHEBI:16389"/>
        <dbReference type="ChEBI" id="CHEBI:17976"/>
        <dbReference type="ChEBI" id="CHEBI:57540"/>
        <dbReference type="ChEBI" id="CHEBI:57945"/>
    </reaction>
</comment>
<evidence type="ECO:0000259" key="10">
    <source>
        <dbReference type="PROSITE" id="PS50222"/>
    </source>
</evidence>
<keyword evidence="6" id="KW-0560">Oxidoreductase</keyword>
<organism evidence="11 12">
    <name type="scientific">Platanthera guangdongensis</name>
    <dbReference type="NCBI Taxonomy" id="2320717"/>
    <lineage>
        <taxon>Eukaryota</taxon>
        <taxon>Viridiplantae</taxon>
        <taxon>Streptophyta</taxon>
        <taxon>Embryophyta</taxon>
        <taxon>Tracheophyta</taxon>
        <taxon>Spermatophyta</taxon>
        <taxon>Magnoliopsida</taxon>
        <taxon>Liliopsida</taxon>
        <taxon>Asparagales</taxon>
        <taxon>Orchidaceae</taxon>
        <taxon>Orchidoideae</taxon>
        <taxon>Orchideae</taxon>
        <taxon>Orchidinae</taxon>
        <taxon>Platanthera</taxon>
    </lineage>
</organism>
<evidence type="ECO:0000256" key="9">
    <source>
        <dbReference type="ARBA" id="ARBA00049010"/>
    </source>
</evidence>